<organism evidence="3 4">
    <name type="scientific">Novosphingobium resinovorum</name>
    <dbReference type="NCBI Taxonomy" id="158500"/>
    <lineage>
        <taxon>Bacteria</taxon>
        <taxon>Pseudomonadati</taxon>
        <taxon>Pseudomonadota</taxon>
        <taxon>Alphaproteobacteria</taxon>
        <taxon>Sphingomonadales</taxon>
        <taxon>Sphingomonadaceae</taxon>
        <taxon>Novosphingobium</taxon>
    </lineage>
</organism>
<dbReference type="PANTHER" id="PTHR13774">
    <property type="entry name" value="PHENAZINE BIOSYNTHESIS PROTEIN"/>
    <property type="match status" value="1"/>
</dbReference>
<dbReference type="SUPFAM" id="SSF54506">
    <property type="entry name" value="Diaminopimelate epimerase-like"/>
    <property type="match status" value="1"/>
</dbReference>
<protein>
    <submittedName>
        <fullName evidence="3">PhzF family phenazine biosynthesis protein</fullName>
    </submittedName>
</protein>
<feature type="active site" evidence="2">
    <location>
        <position position="63"/>
    </location>
</feature>
<accession>A0A031K312</accession>
<evidence type="ECO:0000313" key="4">
    <source>
        <dbReference type="Proteomes" id="UP000024329"/>
    </source>
</evidence>
<sequence>MDPDCDETFKSAISSERHAMFLDLIDVFGSGPLSGNPLAVVRGGEGMSDAQMLRLTQWLGYSETTFLLPPTDPGADYRVRIFYPAGELPFAGHPTLGSAHAWLAAGGKAKEDGCVVQECGIGLVEVRRDGERLAFRAPPLIRSGPLDAEDRAETLRLTGTDEAQVVAAVHAANGPGWKLLHLASAEAVLAAEPVSRAPKGTDVALLGPCAPGGAAQFELRAFFADPAGKMVEDPVTGSLNAAVAQYLFASGQAEGNYVAAQGRKVGADGLVYCSQDESGDVWIAGRVETVATGGALFLA</sequence>
<dbReference type="EMBL" id="JFYZ01000002">
    <property type="protein sequence ID" value="EZP83614.1"/>
    <property type="molecule type" value="Genomic_DNA"/>
</dbReference>
<reference evidence="3 4" key="1">
    <citation type="submission" date="2014-03" db="EMBL/GenBank/DDBJ databases">
        <title>Whole genome sequence of Novosphingobium resinovorum KF1.</title>
        <authorList>
            <person name="Gan H.M."/>
            <person name="Gan H.Y."/>
            <person name="Chew T.H."/>
            <person name="Savka M.A."/>
        </authorList>
    </citation>
    <scope>NUCLEOTIDE SEQUENCE [LARGE SCALE GENOMIC DNA]</scope>
    <source>
        <strain evidence="3 4">KF1</strain>
    </source>
</reference>
<dbReference type="Proteomes" id="UP000024329">
    <property type="component" value="Unassembled WGS sequence"/>
</dbReference>
<gene>
    <name evidence="3" type="ORF">BV97_00799</name>
</gene>
<proteinExistence type="inferred from homology"/>
<evidence type="ECO:0000313" key="3">
    <source>
        <dbReference type="EMBL" id="EZP83614.1"/>
    </source>
</evidence>
<dbReference type="PIRSF" id="PIRSF016184">
    <property type="entry name" value="PhzC_PhzF"/>
    <property type="match status" value="1"/>
</dbReference>
<dbReference type="NCBIfam" id="TIGR00654">
    <property type="entry name" value="PhzF_family"/>
    <property type="match status" value="1"/>
</dbReference>
<dbReference type="PANTHER" id="PTHR13774:SF32">
    <property type="entry name" value="ANTISENSE-ENHANCING SEQUENCE 1"/>
    <property type="match status" value="1"/>
</dbReference>
<dbReference type="PATRIC" id="fig|158500.4.peg.820"/>
<dbReference type="GO" id="GO:0005737">
    <property type="term" value="C:cytoplasm"/>
    <property type="evidence" value="ECO:0007669"/>
    <property type="project" value="TreeGrafter"/>
</dbReference>
<dbReference type="Pfam" id="PF02567">
    <property type="entry name" value="PhzC-PhzF"/>
    <property type="match status" value="1"/>
</dbReference>
<dbReference type="STRING" id="158500.BES08_08940"/>
<dbReference type="InterPro" id="IPR003719">
    <property type="entry name" value="Phenazine_PhzF-like"/>
</dbReference>
<evidence type="ECO:0000256" key="2">
    <source>
        <dbReference type="PIRSR" id="PIRSR016184-1"/>
    </source>
</evidence>
<dbReference type="AlphaFoldDB" id="A0A031K312"/>
<evidence type="ECO:0000256" key="1">
    <source>
        <dbReference type="ARBA" id="ARBA00008270"/>
    </source>
</evidence>
<dbReference type="GO" id="GO:0016853">
    <property type="term" value="F:isomerase activity"/>
    <property type="evidence" value="ECO:0007669"/>
    <property type="project" value="TreeGrafter"/>
</dbReference>
<dbReference type="eggNOG" id="COG0384">
    <property type="taxonomic scope" value="Bacteria"/>
</dbReference>
<dbReference type="Gene3D" id="3.10.310.10">
    <property type="entry name" value="Diaminopimelate Epimerase, Chain A, domain 1"/>
    <property type="match status" value="2"/>
</dbReference>
<comment type="similarity">
    <text evidence="1">Belongs to the PhzF family.</text>
</comment>
<name>A0A031K312_9SPHN</name>
<comment type="caution">
    <text evidence="3">The sequence shown here is derived from an EMBL/GenBank/DDBJ whole genome shotgun (WGS) entry which is preliminary data.</text>
</comment>